<dbReference type="SUPFAM" id="SSF51658">
    <property type="entry name" value="Xylose isomerase-like"/>
    <property type="match status" value="1"/>
</dbReference>
<feature type="domain" description="Xylose isomerase-like TIM barrel" evidence="1">
    <location>
        <begin position="46"/>
        <end position="272"/>
    </location>
</feature>
<dbReference type="PANTHER" id="PTHR12110">
    <property type="entry name" value="HYDROXYPYRUVATE ISOMERASE"/>
    <property type="match status" value="1"/>
</dbReference>
<name>A0A640S8R8_9ACTN</name>
<dbReference type="Gene3D" id="3.20.20.150">
    <property type="entry name" value="Divalent-metal-dependent TIM barrel enzymes"/>
    <property type="match status" value="1"/>
</dbReference>
<proteinExistence type="predicted"/>
<evidence type="ECO:0000313" key="3">
    <source>
        <dbReference type="Proteomes" id="UP000435837"/>
    </source>
</evidence>
<dbReference type="EMBL" id="BLIN01000003">
    <property type="protein sequence ID" value="GFE06922.1"/>
    <property type="molecule type" value="Genomic_DNA"/>
</dbReference>
<reference evidence="2 3" key="1">
    <citation type="submission" date="2019-12" db="EMBL/GenBank/DDBJ databases">
        <title>Whole genome shotgun sequence of Streptomyces caniferus NBRC 15389.</title>
        <authorList>
            <person name="Ichikawa N."/>
            <person name="Kimura A."/>
            <person name="Kitahashi Y."/>
            <person name="Komaki H."/>
            <person name="Tamura T."/>
        </authorList>
    </citation>
    <scope>NUCLEOTIDE SEQUENCE [LARGE SCALE GENOMIC DNA]</scope>
    <source>
        <strain evidence="2 3">NBRC 15389</strain>
    </source>
</reference>
<dbReference type="InterPro" id="IPR036237">
    <property type="entry name" value="Xyl_isomerase-like_sf"/>
</dbReference>
<sequence length="284" mass="30930">MNSSPYTQSLPFATGVAVQRYLSAEEGLAAAQDEGCSHWYIDASLMADMPHNWSGERSRSLVAAAADRGLSPILHGNFRAPLASEIPEVREASLQYVRSEIELAARLEATSLVIHGGAFVEPRPTKAHRDAALERFLTLLSEVVREAAEKGVEVWLENLSYYPKFRPFSYVFTRETDFSVAVDAIPGIKFILDVGHANVNQSAAVPTFEKFSSSVAALSLSNNGGDQDAHLALDEGTLSVREITDAIRARNWEGVIAFETRNESVESGIAYLTKIWESAAGSPV</sequence>
<dbReference type="InterPro" id="IPR013022">
    <property type="entry name" value="Xyl_isomerase-like_TIM-brl"/>
</dbReference>
<dbReference type="Proteomes" id="UP000435837">
    <property type="component" value="Unassembled WGS sequence"/>
</dbReference>
<evidence type="ECO:0000313" key="2">
    <source>
        <dbReference type="EMBL" id="GFE06922.1"/>
    </source>
</evidence>
<gene>
    <name evidence="2" type="ORF">Scani_31900</name>
</gene>
<dbReference type="InterPro" id="IPR050312">
    <property type="entry name" value="IolE/XylAMocC-like"/>
</dbReference>
<evidence type="ECO:0000259" key="1">
    <source>
        <dbReference type="Pfam" id="PF01261"/>
    </source>
</evidence>
<protein>
    <recommendedName>
        <fullName evidence="1">Xylose isomerase-like TIM barrel domain-containing protein</fullName>
    </recommendedName>
</protein>
<accession>A0A640S8R8</accession>
<comment type="caution">
    <text evidence="2">The sequence shown here is derived from an EMBL/GenBank/DDBJ whole genome shotgun (WGS) entry which is preliminary data.</text>
</comment>
<dbReference type="AlphaFoldDB" id="A0A640S8R8"/>
<organism evidence="2 3">
    <name type="scientific">Streptomyces caniferus</name>
    <dbReference type="NCBI Taxonomy" id="285557"/>
    <lineage>
        <taxon>Bacteria</taxon>
        <taxon>Bacillati</taxon>
        <taxon>Actinomycetota</taxon>
        <taxon>Actinomycetes</taxon>
        <taxon>Kitasatosporales</taxon>
        <taxon>Streptomycetaceae</taxon>
        <taxon>Streptomyces</taxon>
    </lineage>
</organism>
<dbReference type="PANTHER" id="PTHR12110:SF21">
    <property type="entry name" value="XYLOSE ISOMERASE-LIKE TIM BARREL DOMAIN-CONTAINING PROTEIN"/>
    <property type="match status" value="1"/>
</dbReference>
<dbReference type="Pfam" id="PF01261">
    <property type="entry name" value="AP_endonuc_2"/>
    <property type="match status" value="1"/>
</dbReference>